<dbReference type="AlphaFoldDB" id="A0A9W6ZAV1"/>
<reference evidence="3" key="1">
    <citation type="journal article" date="2023" name="Commun. Biol.">
        <title>Genome analysis of Parmales, the sister group of diatoms, reveals the evolutionary specialization of diatoms from phago-mixotrophs to photoautotrophs.</title>
        <authorList>
            <person name="Ban H."/>
            <person name="Sato S."/>
            <person name="Yoshikawa S."/>
            <person name="Yamada K."/>
            <person name="Nakamura Y."/>
            <person name="Ichinomiya M."/>
            <person name="Sato N."/>
            <person name="Blanc-Mathieu R."/>
            <person name="Endo H."/>
            <person name="Kuwata A."/>
            <person name="Ogata H."/>
        </authorList>
    </citation>
    <scope>NUCLEOTIDE SEQUENCE [LARGE SCALE GENOMIC DNA]</scope>
</reference>
<feature type="chain" id="PRO_5040865937" evidence="1">
    <location>
        <begin position="20"/>
        <end position="111"/>
    </location>
</feature>
<dbReference type="Proteomes" id="UP001162640">
    <property type="component" value="Unassembled WGS sequence"/>
</dbReference>
<evidence type="ECO:0000256" key="1">
    <source>
        <dbReference type="SAM" id="SignalP"/>
    </source>
</evidence>
<feature type="signal peptide" evidence="1">
    <location>
        <begin position="1"/>
        <end position="19"/>
    </location>
</feature>
<organism evidence="2 3">
    <name type="scientific">Triparma laevis f. inornata</name>
    <dbReference type="NCBI Taxonomy" id="1714386"/>
    <lineage>
        <taxon>Eukaryota</taxon>
        <taxon>Sar</taxon>
        <taxon>Stramenopiles</taxon>
        <taxon>Ochrophyta</taxon>
        <taxon>Bolidophyceae</taxon>
        <taxon>Parmales</taxon>
        <taxon>Triparmaceae</taxon>
        <taxon>Triparma</taxon>
    </lineage>
</organism>
<evidence type="ECO:0000313" key="2">
    <source>
        <dbReference type="EMBL" id="GMH50789.1"/>
    </source>
</evidence>
<keyword evidence="1" id="KW-0732">Signal</keyword>
<sequence>MYTTVLLLFLLLSISTITSFTLPPPSSFIRSQSHLSSTTSSSSSSSSPLLTSYTYTLLLPNKIPLITFPGNAVPPVLTEWFDNVIASSDSMKDSIKEGEIHCRVRIKRPRW</sequence>
<name>A0A9W6ZAV1_9STRA</name>
<proteinExistence type="predicted"/>
<protein>
    <submittedName>
        <fullName evidence="2">Uncharacterized protein</fullName>
    </submittedName>
</protein>
<accession>A0A9W6ZAV1</accession>
<gene>
    <name evidence="2" type="ORF">TL16_g00869</name>
</gene>
<dbReference type="EMBL" id="BLQM01000017">
    <property type="protein sequence ID" value="GMH50789.1"/>
    <property type="molecule type" value="Genomic_DNA"/>
</dbReference>
<comment type="caution">
    <text evidence="2">The sequence shown here is derived from an EMBL/GenBank/DDBJ whole genome shotgun (WGS) entry which is preliminary data.</text>
</comment>
<evidence type="ECO:0000313" key="3">
    <source>
        <dbReference type="Proteomes" id="UP001162640"/>
    </source>
</evidence>